<organism evidence="1 2">
    <name type="scientific">Trifolium pratense</name>
    <name type="common">Red clover</name>
    <dbReference type="NCBI Taxonomy" id="57577"/>
    <lineage>
        <taxon>Eukaryota</taxon>
        <taxon>Viridiplantae</taxon>
        <taxon>Streptophyta</taxon>
        <taxon>Embryophyta</taxon>
        <taxon>Tracheophyta</taxon>
        <taxon>Spermatophyta</taxon>
        <taxon>Magnoliopsida</taxon>
        <taxon>eudicotyledons</taxon>
        <taxon>Gunneridae</taxon>
        <taxon>Pentapetalae</taxon>
        <taxon>rosids</taxon>
        <taxon>fabids</taxon>
        <taxon>Fabales</taxon>
        <taxon>Fabaceae</taxon>
        <taxon>Papilionoideae</taxon>
        <taxon>50 kb inversion clade</taxon>
        <taxon>NPAAA clade</taxon>
        <taxon>Hologalegina</taxon>
        <taxon>IRL clade</taxon>
        <taxon>Trifolieae</taxon>
        <taxon>Trifolium</taxon>
    </lineage>
</organism>
<evidence type="ECO:0000313" key="2">
    <source>
        <dbReference type="Proteomes" id="UP000236291"/>
    </source>
</evidence>
<dbReference type="Proteomes" id="UP000236291">
    <property type="component" value="Unassembled WGS sequence"/>
</dbReference>
<dbReference type="AlphaFoldDB" id="A0A2K3L493"/>
<protein>
    <submittedName>
        <fullName evidence="1">Uncharacterized protein</fullName>
    </submittedName>
</protein>
<proteinExistence type="predicted"/>
<sequence length="47" mass="5015">MAAGKCSKGVSDCVFTLWVVQGTGKCYQQPFLRPIMTVVVAPGAQQI</sequence>
<gene>
    <name evidence="1" type="ORF">L195_g029244</name>
</gene>
<comment type="caution">
    <text evidence="1">The sequence shown here is derived from an EMBL/GenBank/DDBJ whole genome shotgun (WGS) entry which is preliminary data.</text>
</comment>
<reference evidence="1 2" key="2">
    <citation type="journal article" date="2017" name="Front. Plant Sci.">
        <title>Gene Classification and Mining of Molecular Markers Useful in Red Clover (Trifolium pratense) Breeding.</title>
        <authorList>
            <person name="Istvanek J."/>
            <person name="Dluhosova J."/>
            <person name="Dluhos P."/>
            <person name="Patkova L."/>
            <person name="Nedelnik J."/>
            <person name="Repkova J."/>
        </authorList>
    </citation>
    <scope>NUCLEOTIDE SEQUENCE [LARGE SCALE GENOMIC DNA]</scope>
    <source>
        <strain evidence="2">cv. Tatra</strain>
        <tissue evidence="1">Young leaves</tissue>
    </source>
</reference>
<accession>A0A2K3L493</accession>
<reference evidence="1 2" key="1">
    <citation type="journal article" date="2014" name="Am. J. Bot.">
        <title>Genome assembly and annotation for red clover (Trifolium pratense; Fabaceae).</title>
        <authorList>
            <person name="Istvanek J."/>
            <person name="Jaros M."/>
            <person name="Krenek A."/>
            <person name="Repkova J."/>
        </authorList>
    </citation>
    <scope>NUCLEOTIDE SEQUENCE [LARGE SCALE GENOMIC DNA]</scope>
    <source>
        <strain evidence="2">cv. Tatra</strain>
        <tissue evidence="1">Young leaves</tissue>
    </source>
</reference>
<evidence type="ECO:0000313" key="1">
    <source>
        <dbReference type="EMBL" id="PNX73344.1"/>
    </source>
</evidence>
<dbReference type="EMBL" id="ASHM01025905">
    <property type="protein sequence ID" value="PNX73344.1"/>
    <property type="molecule type" value="Genomic_DNA"/>
</dbReference>
<name>A0A2K3L493_TRIPR</name>